<proteinExistence type="predicted"/>
<dbReference type="AlphaFoldDB" id="A0AAD8PGQ0"/>
<evidence type="ECO:0000313" key="2">
    <source>
        <dbReference type="EMBL" id="KAK1445185.1"/>
    </source>
</evidence>
<dbReference type="Proteomes" id="UP001230268">
    <property type="component" value="Unassembled WGS sequence"/>
</dbReference>
<organism evidence="2 3">
    <name type="scientific">Babesia gibsoni</name>
    <dbReference type="NCBI Taxonomy" id="33632"/>
    <lineage>
        <taxon>Eukaryota</taxon>
        <taxon>Sar</taxon>
        <taxon>Alveolata</taxon>
        <taxon>Apicomplexa</taxon>
        <taxon>Aconoidasida</taxon>
        <taxon>Piroplasmida</taxon>
        <taxon>Babesiidae</taxon>
        <taxon>Babesia</taxon>
    </lineage>
</organism>
<dbReference type="Gene3D" id="3.40.50.300">
    <property type="entry name" value="P-loop containing nucleotide triphosphate hydrolases"/>
    <property type="match status" value="1"/>
</dbReference>
<protein>
    <recommendedName>
        <fullName evidence="1">ATPase AAA-type core domain-containing protein</fullName>
    </recommendedName>
</protein>
<reference evidence="2" key="1">
    <citation type="submission" date="2023-08" db="EMBL/GenBank/DDBJ databases">
        <title>Draft sequence of the Babesia gibsoni genome.</title>
        <authorList>
            <person name="Yamagishi J.Y."/>
            <person name="Xuan X.X."/>
        </authorList>
    </citation>
    <scope>NUCLEOTIDE SEQUENCE</scope>
    <source>
        <strain evidence="2">Azabu</strain>
    </source>
</reference>
<sequence length="786" mass="89186">MEIEGLTISGNRRNFALGLEQCKVPGERKDHEPAPEKQDNTLRLHYWFFEAPTDKNLTSYAIESTEIKELILDSSYETLSSTLLRKLFDWKSKISKYGICSYDKQCSSILGVIRDSIFARILNAEDELVTKERVCGFWVVCYDVSEAFDLCLRISRSAFWFSGMQHELDRRIYSIDISEYESASTQNLAYSGSRYVSCCCRVCRDICRRLREDHAMTGTSSYKYILYVILSEHTHSLLTFLDHNRHYRNLEHQLLAISMDGYLSKQRIGEQVSRMKTGKKPVDGVLDDCGCFLILENIKSPFCSLPEKKICLNSWAVTTDLLKEYTSLWVSHDFPIHMFCIYDMDPMELSYENQIDGDDMEKAANVDYAEYLLSKLRCFNYHVDLTVDSGGDDERRERYLAQRLKLEETGDAETTIRYLVSLTNGYDIKRLEVVTRMAYCEYMAELVRNGKDLDSCHSCIFSDSAITARCFEKAVSLTPPVTGPVGMPGLCIIPYSRQNDAASVSSFPPLHLNDDGSVEIVKGFNSLVLCEQLRGELQDFVSARQSGNELNRVEMPFIVIEGPSGCGKTHLSIALAHELQATLILVNVLDFLSPHVGASEKLVHDFFSPLLYQYSSGTIKGNGCSPVRCVVTVEGVDCLNENSVYMRSLNYAICSELSRFRDNALWRGECGILFVFTCECLASIPTRIQQICAFSRTFCMRSNTSTTADMQKCFELYLNGRVNLLKRFRELWPAWLEDSGIHSLRPCDIALLCRLATLWSLNRPGMSMQETGVLGRLAGALCTVTR</sequence>
<dbReference type="SUPFAM" id="SSF52540">
    <property type="entry name" value="P-loop containing nucleoside triphosphate hydrolases"/>
    <property type="match status" value="1"/>
</dbReference>
<comment type="caution">
    <text evidence="2">The sequence shown here is derived from an EMBL/GenBank/DDBJ whole genome shotgun (WGS) entry which is preliminary data.</text>
</comment>
<dbReference type="EMBL" id="JAVEPI010000001">
    <property type="protein sequence ID" value="KAK1445185.1"/>
    <property type="molecule type" value="Genomic_DNA"/>
</dbReference>
<dbReference type="GO" id="GO:0016887">
    <property type="term" value="F:ATP hydrolysis activity"/>
    <property type="evidence" value="ECO:0007669"/>
    <property type="project" value="InterPro"/>
</dbReference>
<evidence type="ECO:0000313" key="3">
    <source>
        <dbReference type="Proteomes" id="UP001230268"/>
    </source>
</evidence>
<feature type="domain" description="ATPase AAA-type core" evidence="1">
    <location>
        <begin position="559"/>
        <end position="689"/>
    </location>
</feature>
<dbReference type="Pfam" id="PF00004">
    <property type="entry name" value="AAA"/>
    <property type="match status" value="1"/>
</dbReference>
<accession>A0AAD8PGQ0</accession>
<dbReference type="InterPro" id="IPR003959">
    <property type="entry name" value="ATPase_AAA_core"/>
</dbReference>
<evidence type="ECO:0000259" key="1">
    <source>
        <dbReference type="Pfam" id="PF00004"/>
    </source>
</evidence>
<dbReference type="GO" id="GO:0005524">
    <property type="term" value="F:ATP binding"/>
    <property type="evidence" value="ECO:0007669"/>
    <property type="project" value="InterPro"/>
</dbReference>
<gene>
    <name evidence="2" type="ORF">BgAZ_110910</name>
</gene>
<name>A0AAD8PGQ0_BABGI</name>
<keyword evidence="3" id="KW-1185">Reference proteome</keyword>
<dbReference type="InterPro" id="IPR027417">
    <property type="entry name" value="P-loop_NTPase"/>
</dbReference>